<dbReference type="OrthoDB" id="9815425at2"/>
<sequence>MKHITIVLLFALIAGATLSGKTSEVYGPEPSLANVAYGPHEKHVLDVWKAESSQPTPVAIYIHGGAWRGRDKIDARGWLDIQALLDAKISVVAISYRLLKDAKEVEPFVKAPMEDAARALQFVRSKAGEWNLDKDRVGLSGVSAGGCTALWLAYHDELAEPQSNDPIARESTRVSCVVVDQAQTSLDPKQVRQWITKASYGAHAFNRKDLDELLENREEVLPWINAYSPYALLTPDDPPTVLSYGAKVMFPDHSEHPFAKVHSAAYGVGLKQRCDELGVPCEMIKAKKRRGQAFTALSDHLIELLK</sequence>
<feature type="signal peptide" evidence="3">
    <location>
        <begin position="1"/>
        <end position="19"/>
    </location>
</feature>
<evidence type="ECO:0000256" key="3">
    <source>
        <dbReference type="SAM" id="SignalP"/>
    </source>
</evidence>
<dbReference type="EMBL" id="QHJQ01000002">
    <property type="protein sequence ID" value="PXA05104.1"/>
    <property type="molecule type" value="Genomic_DNA"/>
</dbReference>
<keyword evidence="2" id="KW-0378">Hydrolase</keyword>
<dbReference type="Pfam" id="PF20434">
    <property type="entry name" value="BD-FAE"/>
    <property type="match status" value="1"/>
</dbReference>
<protein>
    <submittedName>
        <fullName evidence="5">Lipase</fullName>
    </submittedName>
</protein>
<organism evidence="5 6">
    <name type="scientific">Coraliomargarita sinensis</name>
    <dbReference type="NCBI Taxonomy" id="2174842"/>
    <lineage>
        <taxon>Bacteria</taxon>
        <taxon>Pseudomonadati</taxon>
        <taxon>Verrucomicrobiota</taxon>
        <taxon>Opitutia</taxon>
        <taxon>Puniceicoccales</taxon>
        <taxon>Coraliomargaritaceae</taxon>
        <taxon>Coraliomargarita</taxon>
    </lineage>
</organism>
<reference evidence="5 6" key="1">
    <citation type="submission" date="2018-05" db="EMBL/GenBank/DDBJ databases">
        <title>Coraliomargarita sinensis sp. nov., isolated from a marine solar saltern.</title>
        <authorList>
            <person name="Zhou L.Y."/>
        </authorList>
    </citation>
    <scope>NUCLEOTIDE SEQUENCE [LARGE SCALE GENOMIC DNA]</scope>
    <source>
        <strain evidence="5 6">WN38</strain>
    </source>
</reference>
<dbReference type="InterPro" id="IPR049492">
    <property type="entry name" value="BD-FAE-like_dom"/>
</dbReference>
<dbReference type="InterPro" id="IPR050300">
    <property type="entry name" value="GDXG_lipolytic_enzyme"/>
</dbReference>
<gene>
    <name evidence="5" type="ORF">DDZ13_03840</name>
</gene>
<dbReference type="InParanoid" id="A0A317ZHE0"/>
<comment type="similarity">
    <text evidence="1">Belongs to the 'GDXG' lipolytic enzyme family.</text>
</comment>
<dbReference type="RefSeq" id="WP_110130105.1">
    <property type="nucleotide sequence ID" value="NZ_QHJQ01000002.1"/>
</dbReference>
<dbReference type="Proteomes" id="UP000247099">
    <property type="component" value="Unassembled WGS sequence"/>
</dbReference>
<keyword evidence="6" id="KW-1185">Reference proteome</keyword>
<evidence type="ECO:0000313" key="6">
    <source>
        <dbReference type="Proteomes" id="UP000247099"/>
    </source>
</evidence>
<accession>A0A317ZHE0</accession>
<feature type="domain" description="BD-FAE-like" evidence="4">
    <location>
        <begin position="48"/>
        <end position="247"/>
    </location>
</feature>
<feature type="chain" id="PRO_5016271849" evidence="3">
    <location>
        <begin position="20"/>
        <end position="306"/>
    </location>
</feature>
<dbReference type="Gene3D" id="3.40.50.1820">
    <property type="entry name" value="alpha/beta hydrolase"/>
    <property type="match status" value="1"/>
</dbReference>
<dbReference type="GO" id="GO:0004806">
    <property type="term" value="F:triacylglycerol lipase activity"/>
    <property type="evidence" value="ECO:0007669"/>
    <property type="project" value="TreeGrafter"/>
</dbReference>
<name>A0A317ZHE0_9BACT</name>
<proteinExistence type="inferred from homology"/>
<evidence type="ECO:0000256" key="2">
    <source>
        <dbReference type="ARBA" id="ARBA00022801"/>
    </source>
</evidence>
<evidence type="ECO:0000313" key="5">
    <source>
        <dbReference type="EMBL" id="PXA05104.1"/>
    </source>
</evidence>
<dbReference type="PANTHER" id="PTHR48081">
    <property type="entry name" value="AB HYDROLASE SUPERFAMILY PROTEIN C4A8.06C"/>
    <property type="match status" value="1"/>
</dbReference>
<dbReference type="InterPro" id="IPR029058">
    <property type="entry name" value="AB_hydrolase_fold"/>
</dbReference>
<dbReference type="SUPFAM" id="SSF53474">
    <property type="entry name" value="alpha/beta-Hydrolases"/>
    <property type="match status" value="1"/>
</dbReference>
<evidence type="ECO:0000256" key="1">
    <source>
        <dbReference type="ARBA" id="ARBA00010515"/>
    </source>
</evidence>
<dbReference type="AlphaFoldDB" id="A0A317ZHE0"/>
<dbReference type="PANTHER" id="PTHR48081:SF30">
    <property type="entry name" value="ACETYL-HYDROLASE LIPR-RELATED"/>
    <property type="match status" value="1"/>
</dbReference>
<evidence type="ECO:0000259" key="4">
    <source>
        <dbReference type="Pfam" id="PF20434"/>
    </source>
</evidence>
<keyword evidence="3" id="KW-0732">Signal</keyword>
<comment type="caution">
    <text evidence="5">The sequence shown here is derived from an EMBL/GenBank/DDBJ whole genome shotgun (WGS) entry which is preliminary data.</text>
</comment>